<dbReference type="Pfam" id="PF00460">
    <property type="entry name" value="Flg_bb_rod"/>
    <property type="match status" value="1"/>
</dbReference>
<keyword evidence="10" id="KW-0969">Cilium</keyword>
<dbReference type="Gene3D" id="2.60.98.20">
    <property type="entry name" value="Flagellar hook protein FlgE"/>
    <property type="match status" value="1"/>
</dbReference>
<dbReference type="AlphaFoldDB" id="A8IPL6"/>
<feature type="domain" description="Flagellar basal-body/hook protein C-terminal" evidence="7">
    <location>
        <begin position="384"/>
        <end position="428"/>
    </location>
</feature>
<dbReference type="Proteomes" id="UP000000270">
    <property type="component" value="Chromosome"/>
</dbReference>
<dbReference type="InterPro" id="IPR037058">
    <property type="entry name" value="Falgellar_hook_FlgE_sf"/>
</dbReference>
<evidence type="ECO:0000256" key="5">
    <source>
        <dbReference type="RuleBase" id="RU362116"/>
    </source>
</evidence>
<dbReference type="PANTHER" id="PTHR30435">
    <property type="entry name" value="FLAGELLAR PROTEIN"/>
    <property type="match status" value="1"/>
</dbReference>
<keyword evidence="4 5" id="KW-0975">Bacterial flagellum</keyword>
<reference evidence="10 11" key="1">
    <citation type="journal article" date="2007" name="Appl. Environ. Microbiol.">
        <title>Rhizobial factors required for stem nodule maturation and maintenance in Sesbania rostrata-Azorhizobium caulinodans ORS571 symbiosis.</title>
        <authorList>
            <person name="Suzuki S."/>
            <person name="Aono T."/>
            <person name="Lee KB."/>
            <person name="Suzuki T."/>
            <person name="Liu CT."/>
            <person name="Miwa H."/>
            <person name="Wakao S."/>
            <person name="Iki T."/>
            <person name="Oyaizu H."/>
        </authorList>
    </citation>
    <scope>NUCLEOTIDE SEQUENCE [LARGE SCALE GENOMIC DNA]</scope>
    <source>
        <strain evidence="11">ATCC 43989 / DSM 5975 / JCM 20966 / LMG 6465 / NBRC 14845 / NCIMB 13405 / ORS 571</strain>
    </source>
</reference>
<reference evidence="10 11" key="5">
    <citation type="journal article" date="2010" name="Appl. Environ. Microbiol.">
        <title>phrR-like gene praR of Azorhizobium caulinodans ORS571 is essential for symbiosis with Sesbania rostrata and is involved in expression of reb genes.</title>
        <authorList>
            <person name="Akiba N."/>
            <person name="Aono T."/>
            <person name="Toyazaki H."/>
            <person name="Sato S."/>
            <person name="Oyaizu H."/>
        </authorList>
    </citation>
    <scope>NUCLEOTIDE SEQUENCE [LARGE SCALE GENOMIC DNA]</scope>
    <source>
        <strain evidence="11">ATCC 43989 / DSM 5975 / JCM 20966 / LMG 6465 / NBRC 14845 / NCIMB 13405 / ORS 571</strain>
    </source>
</reference>
<dbReference type="PROSITE" id="PS00588">
    <property type="entry name" value="FLAGELLA_BB_ROD"/>
    <property type="match status" value="1"/>
</dbReference>
<evidence type="ECO:0000313" key="11">
    <source>
        <dbReference type="Proteomes" id="UP000000270"/>
    </source>
</evidence>
<feature type="domain" description="Flagellar basal body rod protein N-terminal" evidence="6">
    <location>
        <begin position="7"/>
        <end position="37"/>
    </location>
</feature>
<evidence type="ECO:0000256" key="3">
    <source>
        <dbReference type="ARBA" id="ARBA00019015"/>
    </source>
</evidence>
<comment type="similarity">
    <text evidence="2 5">Belongs to the flagella basal body rod proteins family.</text>
</comment>
<dbReference type="InterPro" id="IPR020013">
    <property type="entry name" value="Flagellar_FlgE/F/G"/>
</dbReference>
<evidence type="ECO:0000313" key="10">
    <source>
        <dbReference type="EMBL" id="BAF86645.1"/>
    </source>
</evidence>
<comment type="function">
    <text evidence="5">A flexible structure which links the flagellar filament to the drive apparatus in the basal body.</text>
</comment>
<dbReference type="GO" id="GO:0071978">
    <property type="term" value="P:bacterial-type flagellum-dependent swarming motility"/>
    <property type="evidence" value="ECO:0007669"/>
    <property type="project" value="TreeGrafter"/>
</dbReference>
<dbReference type="GO" id="GO:0005829">
    <property type="term" value="C:cytosol"/>
    <property type="evidence" value="ECO:0007669"/>
    <property type="project" value="TreeGrafter"/>
</dbReference>
<feature type="domain" description="Flagellar hook protein FlgE D2" evidence="8">
    <location>
        <begin position="182"/>
        <end position="306"/>
    </location>
</feature>
<evidence type="ECO:0000259" key="9">
    <source>
        <dbReference type="Pfam" id="PF22692"/>
    </source>
</evidence>
<dbReference type="KEGG" id="azc:AZC_0647"/>
<reference evidence="11" key="2">
    <citation type="submission" date="2007-04" db="EMBL/GenBank/DDBJ databases">
        <title>Complete genome sequence of the nitrogen-fixing bacterium Azorhizobium caulinodans ORS571.</title>
        <authorList>
            <person name="Lee K.B."/>
            <person name="Backer P.D."/>
            <person name="Aono T."/>
            <person name="Liu C.T."/>
            <person name="Suzuki S."/>
            <person name="Suzuki T."/>
            <person name="Kaneko T."/>
            <person name="Yamada M."/>
            <person name="Tabata S."/>
            <person name="Kupfer D.M."/>
            <person name="Najar F.Z."/>
            <person name="Wiley G.B."/>
            <person name="Roe B."/>
            <person name="Binnewies T."/>
            <person name="Ussery D."/>
            <person name="Vereecke D."/>
            <person name="Gevers D."/>
            <person name="Holsters M."/>
            <person name="Oyaizu H."/>
        </authorList>
    </citation>
    <scope>NUCLEOTIDE SEQUENCE [LARGE SCALE GENOMIC DNA]</scope>
    <source>
        <strain evidence="11">ATCC 43989 / DSM 5975 / JCM 20966 / LMG 6465 / NBRC 14845 / NCIMB 13405 / ORS 571</strain>
    </source>
</reference>
<feature type="domain" description="Flagellar hook protein FlgE/F/G-like D1" evidence="9">
    <location>
        <begin position="84"/>
        <end position="147"/>
    </location>
</feature>
<dbReference type="EMBL" id="AP009384">
    <property type="protein sequence ID" value="BAF86645.1"/>
    <property type="molecule type" value="Genomic_DNA"/>
</dbReference>
<reference evidence="10 11" key="3">
    <citation type="journal article" date="2008" name="BMC Genomics">
        <title>The genome of the versatile nitrogen fixer Azorhizobium caulinodans ORS571.</title>
        <authorList>
            <person name="Lee KB."/>
            <person name="Backer P.D."/>
            <person name="Aono T."/>
            <person name="Liu CT."/>
            <person name="Suzuki S."/>
            <person name="Suzuki T."/>
            <person name="Kaneko T."/>
            <person name="Yamada M."/>
            <person name="Tabata S."/>
            <person name="Kupfer D.M."/>
            <person name="Najar F.Z."/>
            <person name="Wiley G.B."/>
            <person name="Roe B."/>
            <person name="Binnewies T.T."/>
            <person name="Ussery D.W."/>
            <person name="D'Haeze W."/>
            <person name="Herder J.D."/>
            <person name="Gevers D."/>
            <person name="Vereecke D."/>
            <person name="Holsters M."/>
            <person name="Oyaizu H."/>
        </authorList>
    </citation>
    <scope>NUCLEOTIDE SEQUENCE [LARGE SCALE GENOMIC DNA]</scope>
    <source>
        <strain evidence="11">ATCC 43989 / DSM 5975 / JCM 20966 / LMG 6465 / NBRC 14845 / NCIMB 13405 / ORS 571</strain>
    </source>
</reference>
<keyword evidence="11" id="KW-1185">Reference proteome</keyword>
<protein>
    <recommendedName>
        <fullName evidence="3 5">Flagellar hook protein FlgE</fullName>
    </recommendedName>
</protein>
<dbReference type="InterPro" id="IPR001444">
    <property type="entry name" value="Flag_bb_rod_N"/>
</dbReference>
<keyword evidence="10" id="KW-0966">Cell projection</keyword>
<gene>
    <name evidence="10" type="primary">flaE</name>
    <name evidence="10" type="ordered locus">AZC_0647</name>
</gene>
<proteinExistence type="inferred from homology"/>
<name>A8IPL6_AZOC5</name>
<dbReference type="NCBIfam" id="TIGR03506">
    <property type="entry name" value="FlgEFG_subfam"/>
    <property type="match status" value="1"/>
</dbReference>
<dbReference type="InterPro" id="IPR011491">
    <property type="entry name" value="FlgE_D2"/>
</dbReference>
<evidence type="ECO:0000259" key="6">
    <source>
        <dbReference type="Pfam" id="PF00460"/>
    </source>
</evidence>
<evidence type="ECO:0000256" key="1">
    <source>
        <dbReference type="ARBA" id="ARBA00004117"/>
    </source>
</evidence>
<comment type="subcellular location">
    <subcellularLocation>
        <location evidence="1 5">Bacterial flagellum basal body</location>
    </subcellularLocation>
</comment>
<evidence type="ECO:0000256" key="4">
    <source>
        <dbReference type="ARBA" id="ARBA00023143"/>
    </source>
</evidence>
<dbReference type="InterPro" id="IPR053967">
    <property type="entry name" value="LlgE_F_G-like_D1"/>
</dbReference>
<dbReference type="GO" id="GO:0009425">
    <property type="term" value="C:bacterial-type flagellum basal body"/>
    <property type="evidence" value="ECO:0007669"/>
    <property type="project" value="UniProtKB-SubCell"/>
</dbReference>
<dbReference type="HOGENOM" id="CLU_013687_2_3_5"/>
<dbReference type="STRING" id="438753.AZC_0647"/>
<organism evidence="10 11">
    <name type="scientific">Azorhizobium caulinodans (strain ATCC 43989 / DSM 5975 / JCM 20966 / LMG 6465 / NBRC 14845 / NCIMB 13405 / ORS 571)</name>
    <dbReference type="NCBI Taxonomy" id="438753"/>
    <lineage>
        <taxon>Bacteria</taxon>
        <taxon>Pseudomonadati</taxon>
        <taxon>Pseudomonadota</taxon>
        <taxon>Alphaproteobacteria</taxon>
        <taxon>Hyphomicrobiales</taxon>
        <taxon>Xanthobacteraceae</taxon>
        <taxon>Azorhizobium</taxon>
    </lineage>
</organism>
<dbReference type="Pfam" id="PF22692">
    <property type="entry name" value="LlgE_F_G_D1"/>
    <property type="match status" value="1"/>
</dbReference>
<evidence type="ECO:0000259" key="7">
    <source>
        <dbReference type="Pfam" id="PF06429"/>
    </source>
</evidence>
<sequence length="430" mass="44223">MSLYGTLRTSVSGMNAQSNKLGTISDNIANSNTTGYKKATTDFSSLIVDSSTSEYNSGSVNTKISYDISKQGTTTSSTSATDMMVNGDGFFVVQDGGGSTYLTRAGSFTVDATTGNLVNTAGYTLMGYDISKGNNVTPVVNSTAGMVPVNIGSIALAAVPTTSGTMTANLQSTSAVVSGATPGGNTAAATYTYKSSVSVYDNLGNQVVLDVYFTKTAAANPAATPPTTGGWEMAIYNQADATTGGTTPFPYSSSALATQTLTFDSTGQLLTPATGKVSLTVPNGQTMNFDISTMTQLSNDYSIKAPTNGSPATSASDIKVNSQGIVYAVDGNGNTTNLYRIPVATVKSPDNLTPVSGNAYQVTQESGAMQIGLSGSAGVGTIKSNTLENSNVDVASELTDMIVAQRDYTANSKVFQTGTDLLDVLMNLKR</sequence>
<keyword evidence="10" id="KW-0282">Flagellum</keyword>
<dbReference type="InterPro" id="IPR010930">
    <property type="entry name" value="Flg_bb/hook_C_dom"/>
</dbReference>
<dbReference type="RefSeq" id="WP_012169178.1">
    <property type="nucleotide sequence ID" value="NC_009937.1"/>
</dbReference>
<dbReference type="PANTHER" id="PTHR30435:SF1">
    <property type="entry name" value="FLAGELLAR HOOK PROTEIN FLGE"/>
    <property type="match status" value="1"/>
</dbReference>
<reference evidence="10 11" key="6">
    <citation type="journal article" date="2011" name="Appl. Environ. Microbiol.">
        <title>Involvement of the azorhizobial chromosome partition gene (parA) in the onset of bacteroid differentiation during Sesbania rostrata stem nodule development.</title>
        <authorList>
            <person name="Liu CT."/>
            <person name="Lee KB."/>
            <person name="Wang YS."/>
            <person name="Peng MH."/>
            <person name="Lee KT."/>
            <person name="Suzuki S."/>
            <person name="Suzuki T."/>
            <person name="Oyaizu H."/>
        </authorList>
    </citation>
    <scope>NUCLEOTIDE SEQUENCE [LARGE SCALE GENOMIC DNA]</scope>
    <source>
        <strain evidence="11">ATCC 43989 / DSM 5975 / JCM 20966 / LMG 6465 / NBRC 14845 / NCIMB 13405 / ORS 571</strain>
    </source>
</reference>
<dbReference type="SUPFAM" id="SSF117143">
    <property type="entry name" value="Flagellar hook protein flgE"/>
    <property type="match status" value="1"/>
</dbReference>
<dbReference type="eggNOG" id="COG1749">
    <property type="taxonomic scope" value="Bacteria"/>
</dbReference>
<dbReference type="Pfam" id="PF06429">
    <property type="entry name" value="Flg_bbr_C"/>
    <property type="match status" value="1"/>
</dbReference>
<reference evidence="10 11" key="4">
    <citation type="journal article" date="2009" name="Appl. Environ. Microbiol.">
        <title>Comparative genome-wide transcriptional profiling of Azorhizobium caulinodans ORS571 grown under free-living and symbiotic conditions.</title>
        <authorList>
            <person name="Tsukada S."/>
            <person name="Aono T."/>
            <person name="Akiba N."/>
            <person name="Lee KB."/>
            <person name="Liu CT."/>
            <person name="Toyazaki H."/>
            <person name="Oyaizu H."/>
        </authorList>
    </citation>
    <scope>NUCLEOTIDE SEQUENCE [LARGE SCALE GENOMIC DNA]</scope>
    <source>
        <strain evidence="11">ATCC 43989 / DSM 5975 / JCM 20966 / LMG 6465 / NBRC 14845 / NCIMB 13405 / ORS 571</strain>
    </source>
</reference>
<dbReference type="InterPro" id="IPR037925">
    <property type="entry name" value="FlgE/F/G-like"/>
</dbReference>
<dbReference type="GO" id="GO:0009424">
    <property type="term" value="C:bacterial-type flagellum hook"/>
    <property type="evidence" value="ECO:0007669"/>
    <property type="project" value="TreeGrafter"/>
</dbReference>
<dbReference type="InterPro" id="IPR019776">
    <property type="entry name" value="Flagellar_basal_body_rod_CS"/>
</dbReference>
<accession>A8IPL6</accession>
<dbReference type="Pfam" id="PF07559">
    <property type="entry name" value="FlgE_D2"/>
    <property type="match status" value="1"/>
</dbReference>
<evidence type="ECO:0000256" key="2">
    <source>
        <dbReference type="ARBA" id="ARBA00009677"/>
    </source>
</evidence>
<evidence type="ECO:0000259" key="8">
    <source>
        <dbReference type="Pfam" id="PF07559"/>
    </source>
</evidence>